<dbReference type="AlphaFoldDB" id="A0A517Q5Y4"/>
<feature type="domain" description="PAC" evidence="7">
    <location>
        <begin position="409"/>
        <end position="461"/>
    </location>
</feature>
<dbReference type="PROSITE" id="PS50111">
    <property type="entry name" value="CHEMOTAXIS_TRANSDUC_2"/>
    <property type="match status" value="1"/>
</dbReference>
<keyword evidence="9" id="KW-1185">Reference proteome</keyword>
<evidence type="ECO:0000313" key="9">
    <source>
        <dbReference type="Proteomes" id="UP000315647"/>
    </source>
</evidence>
<feature type="domain" description="Methyl-accepting transducer" evidence="6">
    <location>
        <begin position="593"/>
        <end position="829"/>
    </location>
</feature>
<evidence type="ECO:0000256" key="1">
    <source>
        <dbReference type="ARBA" id="ARBA00023224"/>
    </source>
</evidence>
<sequence>MDLNVTALRESFELVAPRADQLAERFYEKLFEDYPDLLRYFTHTDFSEQRGKLIQALVLVMKSLENPPALTKVLHQLGKEHDEMGVQEEDYPPVTQTLLSVLAEFAGEHWTEELEEAWNQALAAVANLMIEGAKDSSRAKQLQSAAATGSTGADFEEAESAVEPALASETLTEPQTEQSIRSEEQINHPKEKSDMSIDSVQNTGQSAATERSQNLDQFYGIVEFSPQATLFVSPQGELTYVNRKGQELLSQLSGDLGLTPQQVVGGNINQLGARIPELQTAISGLVGEQTITASIGDRNVEISLSAANGESGENVGTVMTWEDVTETIKLEEQNCDFAGQLGAISDAQAVIEFKMDGTIITANDNFCKTVGYSLDEIRGKHHRIFVDSEYQNSTEYHEFWKNLNAGVNQISEYKRVGKGGKEIWIAASYNPIKNKSGKLVKVVKYATDITEKKLAEEDMVRVQNMMDNIPINVLLANRDFEMVYMNPASYKQLKAIEHLLPKPVDQLVGQSIDIFHKNPEMQRRLLSDPSNMPHRAKIKVGEETLDLLATAITDKQGNYIGPMVSWSLITDQVKLADDFESEIQGIVNVVTSSATEMQASSKSLSDMADETARQSQVVAAASEEATRNVETVSSAAEELSASISEIARHVQEQSHMTSQAVGEADRTNETIKELGDASSEIGQVVKVITSIAQQTNLLALNATIEAARAGEAGKGFAVVANEVKELARQTARATEEISEKIGAIQGSTNIAVTAIGSIGESIRKINEISTTIASAVEEQTAATNEISRNVAEAARGTAEVTNNISGVSQAASESGTAANDMLAAAQGLTQESVKLDEAAASFLKRMRSI</sequence>
<dbReference type="SMART" id="SM00283">
    <property type="entry name" value="MA"/>
    <property type="match status" value="1"/>
</dbReference>
<dbReference type="InterPro" id="IPR000971">
    <property type="entry name" value="Globin"/>
</dbReference>
<dbReference type="InterPro" id="IPR000700">
    <property type="entry name" value="PAS-assoc_C"/>
</dbReference>
<dbReference type="EMBL" id="CP037421">
    <property type="protein sequence ID" value="QDT27032.1"/>
    <property type="molecule type" value="Genomic_DNA"/>
</dbReference>
<evidence type="ECO:0000256" key="2">
    <source>
        <dbReference type="ARBA" id="ARBA00029447"/>
    </source>
</evidence>
<name>A0A517Q5Y4_9PLAN</name>
<dbReference type="InterPro" id="IPR000014">
    <property type="entry name" value="PAS"/>
</dbReference>
<gene>
    <name evidence="8" type="primary">bdlA</name>
    <name evidence="8" type="ORF">Enr10x_23460</name>
</gene>
<dbReference type="InterPro" id="IPR012292">
    <property type="entry name" value="Globin/Proto"/>
</dbReference>
<accession>A0A517Q5Y4</accession>
<dbReference type="Gene3D" id="1.10.490.10">
    <property type="entry name" value="Globins"/>
    <property type="match status" value="1"/>
</dbReference>
<dbReference type="SUPFAM" id="SSF55785">
    <property type="entry name" value="PYP-like sensor domain (PAS domain)"/>
    <property type="match status" value="2"/>
</dbReference>
<organism evidence="8 9">
    <name type="scientific">Gimesia panareensis</name>
    <dbReference type="NCBI Taxonomy" id="2527978"/>
    <lineage>
        <taxon>Bacteria</taxon>
        <taxon>Pseudomonadati</taxon>
        <taxon>Planctomycetota</taxon>
        <taxon>Planctomycetia</taxon>
        <taxon>Planctomycetales</taxon>
        <taxon>Planctomycetaceae</taxon>
        <taxon>Gimesia</taxon>
    </lineage>
</organism>
<dbReference type="InterPro" id="IPR004089">
    <property type="entry name" value="MCPsignal_dom"/>
</dbReference>
<dbReference type="InterPro" id="IPR035965">
    <property type="entry name" value="PAS-like_dom_sf"/>
</dbReference>
<dbReference type="Pfam" id="PF13426">
    <property type="entry name" value="PAS_9"/>
    <property type="match status" value="1"/>
</dbReference>
<dbReference type="SUPFAM" id="SSF46458">
    <property type="entry name" value="Globin-like"/>
    <property type="match status" value="1"/>
</dbReference>
<dbReference type="GO" id="GO:0007165">
    <property type="term" value="P:signal transduction"/>
    <property type="evidence" value="ECO:0007669"/>
    <property type="project" value="UniProtKB-KW"/>
</dbReference>
<dbReference type="PANTHER" id="PTHR32089:SF112">
    <property type="entry name" value="LYSOZYME-LIKE PROTEIN-RELATED"/>
    <property type="match status" value="1"/>
</dbReference>
<dbReference type="CDD" id="cd12131">
    <property type="entry name" value="HGbI-like"/>
    <property type="match status" value="1"/>
</dbReference>
<protein>
    <submittedName>
        <fullName evidence="8">Biofilm dispersion protein BdlA</fullName>
    </submittedName>
</protein>
<evidence type="ECO:0000259" key="5">
    <source>
        <dbReference type="PROSITE" id="PS01033"/>
    </source>
</evidence>
<dbReference type="CDD" id="cd11386">
    <property type="entry name" value="MCP_signal"/>
    <property type="match status" value="1"/>
</dbReference>
<dbReference type="GO" id="GO:0020037">
    <property type="term" value="F:heme binding"/>
    <property type="evidence" value="ECO:0007669"/>
    <property type="project" value="InterPro"/>
</dbReference>
<dbReference type="Pfam" id="PF00042">
    <property type="entry name" value="Globin"/>
    <property type="match status" value="1"/>
</dbReference>
<feature type="compositionally biased region" description="Polar residues" evidence="4">
    <location>
        <begin position="196"/>
        <end position="208"/>
    </location>
</feature>
<evidence type="ECO:0000256" key="3">
    <source>
        <dbReference type="PROSITE-ProRule" id="PRU00284"/>
    </source>
</evidence>
<dbReference type="GO" id="GO:0006935">
    <property type="term" value="P:chemotaxis"/>
    <property type="evidence" value="ECO:0007669"/>
    <property type="project" value="InterPro"/>
</dbReference>
<dbReference type="Gene3D" id="1.10.287.950">
    <property type="entry name" value="Methyl-accepting chemotaxis protein"/>
    <property type="match status" value="1"/>
</dbReference>
<dbReference type="GO" id="GO:0004888">
    <property type="term" value="F:transmembrane signaling receptor activity"/>
    <property type="evidence" value="ECO:0007669"/>
    <property type="project" value="InterPro"/>
</dbReference>
<evidence type="ECO:0000256" key="4">
    <source>
        <dbReference type="SAM" id="MobiDB-lite"/>
    </source>
</evidence>
<comment type="similarity">
    <text evidence="2">Belongs to the methyl-accepting chemotaxis (MCP) protein family.</text>
</comment>
<feature type="compositionally biased region" description="Polar residues" evidence="4">
    <location>
        <begin position="141"/>
        <end position="151"/>
    </location>
</feature>
<dbReference type="NCBIfam" id="TIGR00229">
    <property type="entry name" value="sensory_box"/>
    <property type="match status" value="1"/>
</dbReference>
<feature type="region of interest" description="Disordered" evidence="4">
    <location>
        <begin position="141"/>
        <end position="208"/>
    </location>
</feature>
<dbReference type="GO" id="GO:0019825">
    <property type="term" value="F:oxygen binding"/>
    <property type="evidence" value="ECO:0007669"/>
    <property type="project" value="InterPro"/>
</dbReference>
<dbReference type="InterPro" id="IPR013655">
    <property type="entry name" value="PAS_fold_3"/>
</dbReference>
<dbReference type="InterPro" id="IPR004090">
    <property type="entry name" value="Chemotax_Me-accpt_rcpt"/>
</dbReference>
<dbReference type="Pfam" id="PF08447">
    <property type="entry name" value="PAS_3"/>
    <property type="match status" value="1"/>
</dbReference>
<feature type="domain" description="Globin" evidence="5">
    <location>
        <begin position="1"/>
        <end position="134"/>
    </location>
</feature>
<dbReference type="PROSITE" id="PS01033">
    <property type="entry name" value="GLOBIN"/>
    <property type="match status" value="1"/>
</dbReference>
<dbReference type="InterPro" id="IPR009050">
    <property type="entry name" value="Globin-like_sf"/>
</dbReference>
<feature type="compositionally biased region" description="Basic and acidic residues" evidence="4">
    <location>
        <begin position="180"/>
        <end position="195"/>
    </location>
</feature>
<evidence type="ECO:0000313" key="8">
    <source>
        <dbReference type="EMBL" id="QDT27032.1"/>
    </source>
</evidence>
<dbReference type="PRINTS" id="PR00260">
    <property type="entry name" value="CHEMTRNSDUCR"/>
</dbReference>
<proteinExistence type="inferred from homology"/>
<dbReference type="SMART" id="SM00086">
    <property type="entry name" value="PAC"/>
    <property type="match status" value="1"/>
</dbReference>
<dbReference type="PROSITE" id="PS50113">
    <property type="entry name" value="PAC"/>
    <property type="match status" value="1"/>
</dbReference>
<dbReference type="SUPFAM" id="SSF58104">
    <property type="entry name" value="Methyl-accepting chemotaxis protein (MCP) signaling domain"/>
    <property type="match status" value="1"/>
</dbReference>
<dbReference type="Proteomes" id="UP000315647">
    <property type="component" value="Chromosome"/>
</dbReference>
<evidence type="ECO:0000259" key="6">
    <source>
        <dbReference type="PROSITE" id="PS50111"/>
    </source>
</evidence>
<dbReference type="InterPro" id="IPR001610">
    <property type="entry name" value="PAC"/>
</dbReference>
<dbReference type="CDD" id="cd00130">
    <property type="entry name" value="PAS"/>
    <property type="match status" value="2"/>
</dbReference>
<dbReference type="GO" id="GO:0016020">
    <property type="term" value="C:membrane"/>
    <property type="evidence" value="ECO:0007669"/>
    <property type="project" value="InterPro"/>
</dbReference>
<dbReference type="Gene3D" id="3.30.450.20">
    <property type="entry name" value="PAS domain"/>
    <property type="match status" value="3"/>
</dbReference>
<keyword evidence="1 3" id="KW-0807">Transducer</keyword>
<evidence type="ECO:0000259" key="7">
    <source>
        <dbReference type="PROSITE" id="PS50113"/>
    </source>
</evidence>
<feature type="compositionally biased region" description="Polar residues" evidence="4">
    <location>
        <begin position="169"/>
        <end position="179"/>
    </location>
</feature>
<dbReference type="Pfam" id="PF00015">
    <property type="entry name" value="MCPsignal"/>
    <property type="match status" value="1"/>
</dbReference>
<reference evidence="8 9" key="1">
    <citation type="submission" date="2019-03" db="EMBL/GenBank/DDBJ databases">
        <title>Deep-cultivation of Planctomycetes and their phenomic and genomic characterization uncovers novel biology.</title>
        <authorList>
            <person name="Wiegand S."/>
            <person name="Jogler M."/>
            <person name="Boedeker C."/>
            <person name="Pinto D."/>
            <person name="Vollmers J."/>
            <person name="Rivas-Marin E."/>
            <person name="Kohn T."/>
            <person name="Peeters S.H."/>
            <person name="Heuer A."/>
            <person name="Rast P."/>
            <person name="Oberbeckmann S."/>
            <person name="Bunk B."/>
            <person name="Jeske O."/>
            <person name="Meyerdierks A."/>
            <person name="Storesund J.E."/>
            <person name="Kallscheuer N."/>
            <person name="Luecker S."/>
            <person name="Lage O.M."/>
            <person name="Pohl T."/>
            <person name="Merkel B.J."/>
            <person name="Hornburger P."/>
            <person name="Mueller R.-W."/>
            <person name="Bruemmer F."/>
            <person name="Labrenz M."/>
            <person name="Spormann A.M."/>
            <person name="Op den Camp H."/>
            <person name="Overmann J."/>
            <person name="Amann R."/>
            <person name="Jetten M.S.M."/>
            <person name="Mascher T."/>
            <person name="Medema M.H."/>
            <person name="Devos D.P."/>
            <person name="Kaster A.-K."/>
            <person name="Ovreas L."/>
            <person name="Rohde M."/>
            <person name="Galperin M.Y."/>
            <person name="Jogler C."/>
        </authorList>
    </citation>
    <scope>NUCLEOTIDE SEQUENCE [LARGE SCALE GENOMIC DNA]</scope>
    <source>
        <strain evidence="8 9">Enr10</strain>
    </source>
</reference>
<dbReference type="PANTHER" id="PTHR32089">
    <property type="entry name" value="METHYL-ACCEPTING CHEMOTAXIS PROTEIN MCPB"/>
    <property type="match status" value="1"/>
</dbReference>